<dbReference type="InterPro" id="IPR029058">
    <property type="entry name" value="AB_hydrolase_fold"/>
</dbReference>
<dbReference type="SUPFAM" id="SSF53474">
    <property type="entry name" value="alpha/beta-Hydrolases"/>
    <property type="match status" value="1"/>
</dbReference>
<dbReference type="AlphaFoldDB" id="A0A8J4BDZ1"/>
<dbReference type="Gene3D" id="3.40.50.1820">
    <property type="entry name" value="alpha/beta hydrolase"/>
    <property type="match status" value="1"/>
</dbReference>
<proteinExistence type="predicted"/>
<feature type="domain" description="Peptidase S33 tripeptidyl aminopeptidase-like C-terminal" evidence="1">
    <location>
        <begin position="57"/>
        <end position="101"/>
    </location>
</feature>
<organism evidence="2 3">
    <name type="scientific">Volvox africanus</name>
    <dbReference type="NCBI Taxonomy" id="51714"/>
    <lineage>
        <taxon>Eukaryota</taxon>
        <taxon>Viridiplantae</taxon>
        <taxon>Chlorophyta</taxon>
        <taxon>core chlorophytes</taxon>
        <taxon>Chlorophyceae</taxon>
        <taxon>CS clade</taxon>
        <taxon>Chlamydomonadales</taxon>
        <taxon>Volvocaceae</taxon>
        <taxon>Volvox</taxon>
    </lineage>
</organism>
<keyword evidence="3" id="KW-1185">Reference proteome</keyword>
<dbReference type="EMBL" id="BNCO01000026">
    <property type="protein sequence ID" value="GIL56892.1"/>
    <property type="molecule type" value="Genomic_DNA"/>
</dbReference>
<dbReference type="Proteomes" id="UP000747399">
    <property type="component" value="Unassembled WGS sequence"/>
</dbReference>
<comment type="caution">
    <text evidence="2">The sequence shown here is derived from an EMBL/GenBank/DDBJ whole genome shotgun (WGS) entry which is preliminary data.</text>
</comment>
<evidence type="ECO:0000259" key="1">
    <source>
        <dbReference type="Pfam" id="PF08386"/>
    </source>
</evidence>
<accession>A0A8J4BDZ1</accession>
<name>A0A8J4BDZ1_9CHLO</name>
<evidence type="ECO:0000313" key="3">
    <source>
        <dbReference type="Proteomes" id="UP000747399"/>
    </source>
</evidence>
<gene>
    <name evidence="2" type="ORF">Vafri_12179</name>
</gene>
<reference evidence="2" key="1">
    <citation type="journal article" date="2021" name="Proc. Natl. Acad. Sci. U.S.A.">
        <title>Three genomes in the algal genus Volvox reveal the fate of a haploid sex-determining region after a transition to homothallism.</title>
        <authorList>
            <person name="Yamamoto K."/>
            <person name="Hamaji T."/>
            <person name="Kawai-Toyooka H."/>
            <person name="Matsuzaki R."/>
            <person name="Takahashi F."/>
            <person name="Nishimura Y."/>
            <person name="Kawachi M."/>
            <person name="Noguchi H."/>
            <person name="Minakuchi Y."/>
            <person name="Umen J.G."/>
            <person name="Toyoda A."/>
            <person name="Nozaki H."/>
        </authorList>
    </citation>
    <scope>NUCLEOTIDE SEQUENCE</scope>
    <source>
        <strain evidence="2">NIES-3780</strain>
    </source>
</reference>
<dbReference type="InterPro" id="IPR013595">
    <property type="entry name" value="Pept_S33_TAP-like_C"/>
</dbReference>
<sequence>MWLRLWERLGEDVLQRLDREGVIAQEVSSSSGRRIKYLLTKEGVDERMNLDMLAEAAKIRAQVLVLHGSSDNVIPVEDAHELAARIPHSTLCVVEGADHNFRQPVVADLVIQRITEHLVSVVSEL</sequence>
<dbReference type="Pfam" id="PF08386">
    <property type="entry name" value="Abhydrolase_4"/>
    <property type="match status" value="1"/>
</dbReference>
<protein>
    <recommendedName>
        <fullName evidence="1">Peptidase S33 tripeptidyl aminopeptidase-like C-terminal domain-containing protein</fullName>
    </recommendedName>
</protein>
<evidence type="ECO:0000313" key="2">
    <source>
        <dbReference type="EMBL" id="GIL56892.1"/>
    </source>
</evidence>